<dbReference type="SMART" id="SM00421">
    <property type="entry name" value="HTH_LUXR"/>
    <property type="match status" value="1"/>
</dbReference>
<evidence type="ECO:0000259" key="1">
    <source>
        <dbReference type="SMART" id="SM00421"/>
    </source>
</evidence>
<dbReference type="SUPFAM" id="SSF46894">
    <property type="entry name" value="C-terminal effector domain of the bipartite response regulators"/>
    <property type="match status" value="1"/>
</dbReference>
<proteinExistence type="predicted"/>
<feature type="domain" description="HTH luxR-type" evidence="1">
    <location>
        <begin position="293"/>
        <end position="350"/>
    </location>
</feature>
<evidence type="ECO:0000313" key="3">
    <source>
        <dbReference type="Proteomes" id="UP001156882"/>
    </source>
</evidence>
<name>A0ABQ6CN53_9HYPH</name>
<comment type="caution">
    <text evidence="2">The sequence shown here is derived from an EMBL/GenBank/DDBJ whole genome shotgun (WGS) entry which is preliminary data.</text>
</comment>
<dbReference type="EMBL" id="BSPC01000054">
    <property type="protein sequence ID" value="GLS21797.1"/>
    <property type="molecule type" value="Genomic_DNA"/>
</dbReference>
<reference evidence="3" key="1">
    <citation type="journal article" date="2019" name="Int. J. Syst. Evol. Microbiol.">
        <title>The Global Catalogue of Microorganisms (GCM) 10K type strain sequencing project: providing services to taxonomists for standard genome sequencing and annotation.</title>
        <authorList>
            <consortium name="The Broad Institute Genomics Platform"/>
            <consortium name="The Broad Institute Genome Sequencing Center for Infectious Disease"/>
            <person name="Wu L."/>
            <person name="Ma J."/>
        </authorList>
    </citation>
    <scope>NUCLEOTIDE SEQUENCE [LARGE SCALE GENOMIC DNA]</scope>
    <source>
        <strain evidence="3">NBRC 101365</strain>
    </source>
</reference>
<sequence>MIEGLVDRIYECAFVPEQWPGTLETLSNLTLGAGGSLYIFGKDATMLTASPGARERAAGALRGGFVERGKGLARVLASSRSGFITERDIMTTDELEQEPLYRDFWRPAGIGSMVVTTVELPTKESLLLLFTRWLQQGPAERGLIDQLDRLRPHLARSALMTARLQLERAKVASKTLAALGLPALVLDRHGKVLAANSLIESLPKFVHWRAFDGVSFSDRAADQLLRDAIATVDLAEGASVRSFPVRGGEAMMVAHVVPIRLSARDIFASCAATLIMTPVTAPEAPPVELVQSLFDLTPAEARVARSLATGDTVEDIAVRSGVTLNTIRTQVRGVLEKTGCSRQAEVVSLLAGAIPSVRFGASPI</sequence>
<protein>
    <submittedName>
        <fullName evidence="2">LuxR family transcriptional regulator</fullName>
    </submittedName>
</protein>
<dbReference type="Proteomes" id="UP001156882">
    <property type="component" value="Unassembled WGS sequence"/>
</dbReference>
<dbReference type="InterPro" id="IPR036388">
    <property type="entry name" value="WH-like_DNA-bd_sf"/>
</dbReference>
<accession>A0ABQ6CN53</accession>
<gene>
    <name evidence="2" type="ORF">GCM10007874_48140</name>
</gene>
<dbReference type="InterPro" id="IPR016032">
    <property type="entry name" value="Sig_transdc_resp-reg_C-effctor"/>
</dbReference>
<dbReference type="Gene3D" id="1.10.10.10">
    <property type="entry name" value="Winged helix-like DNA-binding domain superfamily/Winged helix DNA-binding domain"/>
    <property type="match status" value="1"/>
</dbReference>
<keyword evidence="3" id="KW-1185">Reference proteome</keyword>
<evidence type="ECO:0000313" key="2">
    <source>
        <dbReference type="EMBL" id="GLS21797.1"/>
    </source>
</evidence>
<organism evidence="2 3">
    <name type="scientific">Labrys miyagiensis</name>
    <dbReference type="NCBI Taxonomy" id="346912"/>
    <lineage>
        <taxon>Bacteria</taxon>
        <taxon>Pseudomonadati</taxon>
        <taxon>Pseudomonadota</taxon>
        <taxon>Alphaproteobacteria</taxon>
        <taxon>Hyphomicrobiales</taxon>
        <taxon>Xanthobacteraceae</taxon>
        <taxon>Labrys</taxon>
    </lineage>
</organism>
<dbReference type="RefSeq" id="WP_284314796.1">
    <property type="nucleotide sequence ID" value="NZ_BSPC01000054.1"/>
</dbReference>
<dbReference type="InterPro" id="IPR000792">
    <property type="entry name" value="Tscrpt_reg_LuxR_C"/>
</dbReference>